<comment type="caution">
    <text evidence="1">The sequence shown here is derived from an EMBL/GenBank/DDBJ whole genome shotgun (WGS) entry which is preliminary data.</text>
</comment>
<evidence type="ECO:0000313" key="2">
    <source>
        <dbReference type="Proteomes" id="UP001501436"/>
    </source>
</evidence>
<keyword evidence="2" id="KW-1185">Reference proteome</keyword>
<gene>
    <name evidence="1" type="ORF">GCM10023313_01130</name>
</gene>
<sequence>MKKTIYTLLAISALFLASCKKDDNDNNPGGGSNTYQPFTAGSEWKYRTEIDLGEGGPLVDTSVNTMTTQTKTINNKKFYVAKTVGGEENEETYLGLNNNIYSTIIHDEVADEDLEFAYLNASKAVNDSWETLFTIEDEDGDIQARLKTTIKEKGISKTILGKSYSNVIHTVVETGFKVNNNWVTVSQMDFYIAKGVGMIATYGTVQNKQVAKTELMSYNIK</sequence>
<organism evidence="1 2">
    <name type="scientific">Mucilaginibacter defluvii</name>
    <dbReference type="NCBI Taxonomy" id="1196019"/>
    <lineage>
        <taxon>Bacteria</taxon>
        <taxon>Pseudomonadati</taxon>
        <taxon>Bacteroidota</taxon>
        <taxon>Sphingobacteriia</taxon>
        <taxon>Sphingobacteriales</taxon>
        <taxon>Sphingobacteriaceae</taxon>
        <taxon>Mucilaginibacter</taxon>
    </lineage>
</organism>
<proteinExistence type="predicted"/>
<dbReference type="EMBL" id="BAABJI010000001">
    <property type="protein sequence ID" value="GAA4902431.1"/>
    <property type="molecule type" value="Genomic_DNA"/>
</dbReference>
<dbReference type="Proteomes" id="UP001501436">
    <property type="component" value="Unassembled WGS sequence"/>
</dbReference>
<accession>A0ABP9FHY5</accession>
<evidence type="ECO:0008006" key="3">
    <source>
        <dbReference type="Google" id="ProtNLM"/>
    </source>
</evidence>
<reference evidence="2" key="1">
    <citation type="journal article" date="2019" name="Int. J. Syst. Evol. Microbiol.">
        <title>The Global Catalogue of Microorganisms (GCM) 10K type strain sequencing project: providing services to taxonomists for standard genome sequencing and annotation.</title>
        <authorList>
            <consortium name="The Broad Institute Genomics Platform"/>
            <consortium name="The Broad Institute Genome Sequencing Center for Infectious Disease"/>
            <person name="Wu L."/>
            <person name="Ma J."/>
        </authorList>
    </citation>
    <scope>NUCLEOTIDE SEQUENCE [LARGE SCALE GENOMIC DNA]</scope>
    <source>
        <strain evidence="2">JCM 18283</strain>
    </source>
</reference>
<dbReference type="RefSeq" id="WP_345328877.1">
    <property type="nucleotide sequence ID" value="NZ_BAABJI010000001.1"/>
</dbReference>
<dbReference type="PROSITE" id="PS51257">
    <property type="entry name" value="PROKAR_LIPOPROTEIN"/>
    <property type="match status" value="1"/>
</dbReference>
<protein>
    <recommendedName>
        <fullName evidence="3">Lipoprotein</fullName>
    </recommendedName>
</protein>
<evidence type="ECO:0000313" key="1">
    <source>
        <dbReference type="EMBL" id="GAA4902431.1"/>
    </source>
</evidence>
<name>A0ABP9FHY5_9SPHI</name>